<organism evidence="2 3">
    <name type="scientific">Owenia fusiformis</name>
    <name type="common">Polychaete worm</name>
    <dbReference type="NCBI Taxonomy" id="6347"/>
    <lineage>
        <taxon>Eukaryota</taxon>
        <taxon>Metazoa</taxon>
        <taxon>Spiralia</taxon>
        <taxon>Lophotrochozoa</taxon>
        <taxon>Annelida</taxon>
        <taxon>Polychaeta</taxon>
        <taxon>Sedentaria</taxon>
        <taxon>Canalipalpata</taxon>
        <taxon>Sabellida</taxon>
        <taxon>Oweniida</taxon>
        <taxon>Oweniidae</taxon>
        <taxon>Owenia</taxon>
    </lineage>
</organism>
<feature type="region of interest" description="Disordered" evidence="1">
    <location>
        <begin position="62"/>
        <end position="89"/>
    </location>
</feature>
<name>A0A8S4PFT6_OWEFU</name>
<evidence type="ECO:0000313" key="2">
    <source>
        <dbReference type="EMBL" id="CAH1793162.1"/>
    </source>
</evidence>
<keyword evidence="3" id="KW-1185">Reference proteome</keyword>
<dbReference type="AlphaFoldDB" id="A0A8S4PFT6"/>
<protein>
    <submittedName>
        <fullName evidence="2">Uncharacterized protein</fullName>
    </submittedName>
</protein>
<evidence type="ECO:0000313" key="3">
    <source>
        <dbReference type="Proteomes" id="UP000749559"/>
    </source>
</evidence>
<reference evidence="2" key="1">
    <citation type="submission" date="2022-03" db="EMBL/GenBank/DDBJ databases">
        <authorList>
            <person name="Martin C."/>
        </authorList>
    </citation>
    <scope>NUCLEOTIDE SEQUENCE</scope>
</reference>
<dbReference type="EMBL" id="CAIIXF020000008">
    <property type="protein sequence ID" value="CAH1793162.1"/>
    <property type="molecule type" value="Genomic_DNA"/>
</dbReference>
<sequence length="169" mass="19114">DISYLLILGNYDHGTISYLTQVDVLNFNMGLCCSQNQNGVHHIDSGTNATTYSTQVTVTHDSSILDDSSTPGSTHNQNRTNTSSGHRTKRKKIKINVTVEHHSNRFTVHSDGPIDSIDIEHIEKQYNARLVGQRHYREQSPHNQVQSQNNRAQSLHNQIQLPYQPQSQI</sequence>
<proteinExistence type="predicted"/>
<comment type="caution">
    <text evidence="2">The sequence shown here is derived from an EMBL/GenBank/DDBJ whole genome shotgun (WGS) entry which is preliminary data.</text>
</comment>
<evidence type="ECO:0000256" key="1">
    <source>
        <dbReference type="SAM" id="MobiDB-lite"/>
    </source>
</evidence>
<dbReference type="Proteomes" id="UP000749559">
    <property type="component" value="Unassembled WGS sequence"/>
</dbReference>
<feature type="compositionally biased region" description="Polar residues" evidence="1">
    <location>
        <begin position="62"/>
        <end position="85"/>
    </location>
</feature>
<gene>
    <name evidence="2" type="ORF">OFUS_LOCUS18043</name>
</gene>
<accession>A0A8S4PFT6</accession>
<feature type="non-terminal residue" evidence="2">
    <location>
        <position position="169"/>
    </location>
</feature>